<dbReference type="Pfam" id="PF04402">
    <property type="entry name" value="SIMPL"/>
    <property type="match status" value="1"/>
</dbReference>
<organism evidence="1 2">
    <name type="scientific">Acaryochloris thomasi RCC1774</name>
    <dbReference type="NCBI Taxonomy" id="1764569"/>
    <lineage>
        <taxon>Bacteria</taxon>
        <taxon>Bacillati</taxon>
        <taxon>Cyanobacteriota</taxon>
        <taxon>Cyanophyceae</taxon>
        <taxon>Acaryochloridales</taxon>
        <taxon>Acaryochloridaceae</taxon>
        <taxon>Acaryochloris</taxon>
        <taxon>Acaryochloris thomasi</taxon>
    </lineage>
</organism>
<dbReference type="PANTHER" id="PTHR34387:SF1">
    <property type="entry name" value="PERIPLASMIC IMMUNOGENIC PROTEIN"/>
    <property type="match status" value="1"/>
</dbReference>
<dbReference type="InterPro" id="IPR052022">
    <property type="entry name" value="26kDa_periplasmic_antigen"/>
</dbReference>
<dbReference type="EMBL" id="PQWO01000004">
    <property type="protein sequence ID" value="PZD73887.1"/>
    <property type="molecule type" value="Genomic_DNA"/>
</dbReference>
<reference evidence="1 2" key="1">
    <citation type="journal article" date="2018" name="Sci. Rep.">
        <title>A novel species of the marine cyanobacterium Acaryochloris with a unique pigment content and lifestyle.</title>
        <authorList>
            <person name="Partensky F."/>
            <person name="Six C."/>
            <person name="Ratin M."/>
            <person name="Garczarek L."/>
            <person name="Vaulot D."/>
            <person name="Probert I."/>
            <person name="Calteau A."/>
            <person name="Gourvil P."/>
            <person name="Marie D."/>
            <person name="Grebert T."/>
            <person name="Bouchier C."/>
            <person name="Le Panse S."/>
            <person name="Gachenot M."/>
            <person name="Rodriguez F."/>
            <person name="Garrido J.L."/>
        </authorList>
    </citation>
    <scope>NUCLEOTIDE SEQUENCE [LARGE SCALE GENOMIC DNA]</scope>
    <source>
        <strain evidence="1 2">RCC1774</strain>
    </source>
</reference>
<dbReference type="RefSeq" id="WP_110985772.1">
    <property type="nucleotide sequence ID" value="NZ_CAWNWM010000004.1"/>
</dbReference>
<dbReference type="Gene3D" id="3.30.70.2970">
    <property type="entry name" value="Protein of unknown function (DUF541), domain 2"/>
    <property type="match status" value="1"/>
</dbReference>
<dbReference type="Proteomes" id="UP000248857">
    <property type="component" value="Unassembled WGS sequence"/>
</dbReference>
<dbReference type="AlphaFoldDB" id="A0A2W1K121"/>
<sequence length="242" mass="25688">MSYFSNWLQPYRAHSLSLSAAIVLSLVTALPVRAQEPLLRTLTVTGQGIENIQTTLATVRLGVEVQGPSAEAVQAEVARRSSAVVKLLESRKVDKLQTTGISLNADYKYNEGRKRQLVGYQGRNIVSFQTEIENAGPLMDASVKAGASRIDGVSFMATEDAIATAQKAALQDATQEAQAQAKAVLESLGFAPKEIVGIQVNGASSPLPPRPVNRALAAEASSQPIIGGEQAVRSSVTLQISY</sequence>
<protein>
    <recommendedName>
        <fullName evidence="3">26 kDa periplasmic immunogenic protein</fullName>
    </recommendedName>
</protein>
<proteinExistence type="predicted"/>
<gene>
    <name evidence="1" type="ORF">C1752_01825</name>
</gene>
<evidence type="ECO:0008006" key="3">
    <source>
        <dbReference type="Google" id="ProtNLM"/>
    </source>
</evidence>
<accession>A0A2W1K121</accession>
<dbReference type="InterPro" id="IPR007497">
    <property type="entry name" value="SIMPL/DUF541"/>
</dbReference>
<evidence type="ECO:0000313" key="2">
    <source>
        <dbReference type="Proteomes" id="UP000248857"/>
    </source>
</evidence>
<evidence type="ECO:0000313" key="1">
    <source>
        <dbReference type="EMBL" id="PZD73887.1"/>
    </source>
</evidence>
<dbReference type="Gene3D" id="3.30.110.170">
    <property type="entry name" value="Protein of unknown function (DUF541), domain 1"/>
    <property type="match status" value="1"/>
</dbReference>
<dbReference type="PANTHER" id="PTHR34387">
    <property type="entry name" value="SLR1258 PROTEIN"/>
    <property type="match status" value="1"/>
</dbReference>
<dbReference type="OrthoDB" id="460796at2"/>
<comment type="caution">
    <text evidence="1">The sequence shown here is derived from an EMBL/GenBank/DDBJ whole genome shotgun (WGS) entry which is preliminary data.</text>
</comment>
<keyword evidence="2" id="KW-1185">Reference proteome</keyword>
<name>A0A2W1K121_9CYAN</name>
<dbReference type="GO" id="GO:0006974">
    <property type="term" value="P:DNA damage response"/>
    <property type="evidence" value="ECO:0007669"/>
    <property type="project" value="TreeGrafter"/>
</dbReference>